<evidence type="ECO:0000256" key="1">
    <source>
        <dbReference type="SAM" id="Phobius"/>
    </source>
</evidence>
<name>A0A346FW08_STRSU</name>
<accession>A0A346FW08</accession>
<protein>
    <submittedName>
        <fullName evidence="2">Uncharacterized protein</fullName>
    </submittedName>
</protein>
<feature type="transmembrane region" description="Helical" evidence="1">
    <location>
        <begin position="7"/>
        <end position="27"/>
    </location>
</feature>
<keyword evidence="1" id="KW-1133">Transmembrane helix</keyword>
<reference evidence="2" key="1">
    <citation type="journal article" date="2018" name="Vet. Microbiol.">
        <title>Emergence of a vanG-carrying and multidrug resistant ICE in zoonotic pathogen Streptococccus suis.</title>
        <authorList>
            <person name="Huang J."/>
            <person name="Chen L."/>
            <person name="Li D."/>
            <person name="Wang M."/>
            <person name="Du F."/>
            <person name="Gao Y."/>
            <person name="Wu Z."/>
            <person name="Wang L."/>
        </authorList>
    </citation>
    <scope>NUCLEOTIDE SEQUENCE</scope>
    <source>
        <strain evidence="2">BSB6</strain>
    </source>
</reference>
<dbReference type="EMBL" id="MF616023">
    <property type="protein sequence ID" value="AXN76658.1"/>
    <property type="molecule type" value="Genomic_DNA"/>
</dbReference>
<keyword evidence="1" id="KW-0472">Membrane</keyword>
<proteinExistence type="predicted"/>
<organism evidence="2">
    <name type="scientific">Streptococcus suis</name>
    <dbReference type="NCBI Taxonomy" id="1307"/>
    <lineage>
        <taxon>Bacteria</taxon>
        <taxon>Bacillati</taxon>
        <taxon>Bacillota</taxon>
        <taxon>Bacilli</taxon>
        <taxon>Lactobacillales</taxon>
        <taxon>Streptococcaceae</taxon>
        <taxon>Streptococcus</taxon>
    </lineage>
</organism>
<dbReference type="AlphaFoldDB" id="A0A346FW08"/>
<keyword evidence="1" id="KW-0812">Transmembrane</keyword>
<evidence type="ECO:0000313" key="2">
    <source>
        <dbReference type="EMBL" id="AXN76658.1"/>
    </source>
</evidence>
<sequence length="49" mass="5984">MRIVKLFLVFYCNYFLESHLALFLMFFDDVIPFPNHIYYPNTIPKKINP</sequence>